<name>A0A177AS01_9BILA</name>
<sequence>MRKSRLLSFFEENGIETVNELKLERKCFANIVKRTIGFTKQIWKCMSKKIDINSILSISSRLTCDNYQRQKEMANYDSSIYDNERNQSNDPDSEIGYKHNYESQLDTE</sequence>
<organism evidence="2 3">
    <name type="scientific">Intoshia linei</name>
    <dbReference type="NCBI Taxonomy" id="1819745"/>
    <lineage>
        <taxon>Eukaryota</taxon>
        <taxon>Metazoa</taxon>
        <taxon>Spiralia</taxon>
        <taxon>Lophotrochozoa</taxon>
        <taxon>Mesozoa</taxon>
        <taxon>Orthonectida</taxon>
        <taxon>Rhopaluridae</taxon>
        <taxon>Intoshia</taxon>
    </lineage>
</organism>
<evidence type="ECO:0000313" key="2">
    <source>
        <dbReference type="EMBL" id="OAF64153.1"/>
    </source>
</evidence>
<proteinExistence type="predicted"/>
<evidence type="ECO:0000313" key="3">
    <source>
        <dbReference type="Proteomes" id="UP000078046"/>
    </source>
</evidence>
<keyword evidence="3" id="KW-1185">Reference proteome</keyword>
<evidence type="ECO:0000256" key="1">
    <source>
        <dbReference type="SAM" id="MobiDB-lite"/>
    </source>
</evidence>
<protein>
    <submittedName>
        <fullName evidence="2">Uncharacterized protein</fullName>
    </submittedName>
</protein>
<gene>
    <name evidence="2" type="ORF">A3Q56_08123</name>
</gene>
<reference evidence="2 3" key="1">
    <citation type="submission" date="2016-04" db="EMBL/GenBank/DDBJ databases">
        <title>The genome of Intoshia linei affirms orthonectids as highly simplified spiralians.</title>
        <authorList>
            <person name="Mikhailov K.V."/>
            <person name="Slusarev G.S."/>
            <person name="Nikitin M.A."/>
            <person name="Logacheva M.D."/>
            <person name="Penin A."/>
            <person name="Aleoshin V."/>
            <person name="Panchin Y.V."/>
        </authorList>
    </citation>
    <scope>NUCLEOTIDE SEQUENCE [LARGE SCALE GENOMIC DNA]</scope>
    <source>
        <strain evidence="2">Intl2013</strain>
        <tissue evidence="2">Whole animal</tissue>
    </source>
</reference>
<feature type="region of interest" description="Disordered" evidence="1">
    <location>
        <begin position="75"/>
        <end position="108"/>
    </location>
</feature>
<accession>A0A177AS01</accession>
<dbReference type="AlphaFoldDB" id="A0A177AS01"/>
<comment type="caution">
    <text evidence="2">The sequence shown here is derived from an EMBL/GenBank/DDBJ whole genome shotgun (WGS) entry which is preliminary data.</text>
</comment>
<dbReference type="EMBL" id="LWCA01002074">
    <property type="protein sequence ID" value="OAF64153.1"/>
    <property type="molecule type" value="Genomic_DNA"/>
</dbReference>
<dbReference type="Proteomes" id="UP000078046">
    <property type="component" value="Unassembled WGS sequence"/>
</dbReference>